<feature type="compositionally biased region" description="Basic and acidic residues" evidence="3">
    <location>
        <begin position="1118"/>
        <end position="1129"/>
    </location>
</feature>
<comment type="caution">
    <text evidence="5">The sequence shown here is derived from an EMBL/GenBank/DDBJ whole genome shotgun (WGS) entry which is preliminary data.</text>
</comment>
<dbReference type="GO" id="GO:0009966">
    <property type="term" value="P:regulation of signal transduction"/>
    <property type="evidence" value="ECO:0007669"/>
    <property type="project" value="InterPro"/>
</dbReference>
<dbReference type="PANTHER" id="PTHR12029:SF11">
    <property type="entry name" value="METHYLTRANSFERASE TARBP1-RELATED"/>
    <property type="match status" value="1"/>
</dbReference>
<dbReference type="Pfam" id="PF04979">
    <property type="entry name" value="IPP-2"/>
    <property type="match status" value="1"/>
</dbReference>
<evidence type="ECO:0000256" key="3">
    <source>
        <dbReference type="SAM" id="MobiDB-lite"/>
    </source>
</evidence>
<sequence>MVIDEPDTPFIKETARHGDSDEEDTRAQPKDFGNELAEKLEKLTVTKEGTVDREEVDSELAQERSRQAFKDKRKNHYNEFQAVKALGKDLTREDEDDATIAVLILEDLRTAKILDSSEDIRTACGKLQLLSAREPEREAPLSRLFARLAGALGASSIAELLLPEAATDVRDVQFASAAMGEDEVAADLRRRILANLPDMSPEVREVIYCRILPLVETPEFVGELLGFTKGSHEERMVIYCQMVGEIDRVIDWDDRARWLLERIGGPEVLNATWQWYWALVESLDEFACHMFKELFTPKLLIVASEASKVEAGAIQGWKMSSLWVEALLEACLNRHDNEAIPKHVLTELGAHPELATAVMSAVDPQFFCSKIVRAFDENLAVFCNGMRWYARPEKAVGGGENTERSAGTIEDSRACQDLVNSYVQSGGKISLLLKEVLEGLVNYTSTRVFLDAIGNAEKKTAEPLGEETLSVCLRFATTRVKYFKTALRPKILRLFTAAIEASFELPSEDILAKDSFQLNLVRFYAVFVFLRSLGAAEAHSCRFTRSVDAEVWTLPKESAEIEETVSALEENLRSTSARAYLPEGVSLRWLALTLFLDEYHNIKVGKDAVMRALPELTSEESFPRVGWLVAALMERYQIESADVDAIISKLECSETPLLEKVHLVQVLAAISTFLQLPRALAKILFRLRPRSTSDRSHTYALGICETFSWRAKNLFHPWRVCDDAIDVFYRCKWIVIRSIVDGGISWRSDAVIDLQEAQILIDELEIADPAVLVDLCSVIRSVAVPAIAAVNDESLAVSTVSELTRYAGWFYIRLEFVDMLVALCLCSDLTSRVNALTFVSAVGGKVAEEVLLATLRHLEETRISIFTTESGAKGPATPMPFSGPHRAQLRGWQVVMCLVEHLTEGVYKSSVAGLLYKHLMWPHLPDIRDYQETVACYLANQFTAETLDRYLLPALKDYDATPQCIASVLLVATYVYSIDRTYSIVFDHILPYLSCNTAYIRGIAQYAVHNFGLPTDGSDYSDVKGIFNFMASNRECIKLRKRQVPVYDKWDINRLVGLSGIQAQICKTSVDEMLPNRVLMQDIREAVATAMAEEWHYTRDLEVAHMFDEGIDPLKMPRPSDSKDAKVESGDDQAAGHQRKYVPLMAAELFPKFNQKAATPRSDLIIVATFVDKAPNLAGLCRTAEVFGASRLVVANKLKVLRDQAFKSVAVTSEKWMPIEEVQPENLPEWLVKQKNNGYSLVGVEQTTTSKPMERFAFPEKTVLVLGAEKRVGMPTSLIPMLDACVEIPQFGVIRSLNVHVTGALCIWEYTRQVRCGCSVPSA</sequence>
<protein>
    <recommendedName>
        <fullName evidence="4">tRNA/rRNA methyltransferase SpoU type domain-containing protein</fullName>
    </recommendedName>
</protein>
<feature type="compositionally biased region" description="Basic and acidic residues" evidence="3">
    <location>
        <begin position="13"/>
        <end position="32"/>
    </location>
</feature>
<keyword evidence="1" id="KW-0489">Methyltransferase</keyword>
<accession>A0A7J6NYG9</accession>
<dbReference type="SUPFAM" id="SSF75217">
    <property type="entry name" value="alpha/beta knot"/>
    <property type="match status" value="1"/>
</dbReference>
<proteinExistence type="predicted"/>
<dbReference type="Proteomes" id="UP000541610">
    <property type="component" value="Unassembled WGS sequence"/>
</dbReference>
<dbReference type="InterPro" id="IPR001537">
    <property type="entry name" value="SpoU_MeTrfase"/>
</dbReference>
<dbReference type="CDD" id="cd18091">
    <property type="entry name" value="SpoU-like_TRM3-like"/>
    <property type="match status" value="1"/>
</dbReference>
<feature type="region of interest" description="Disordered" evidence="3">
    <location>
        <begin position="1114"/>
        <end position="1136"/>
    </location>
</feature>
<evidence type="ECO:0000256" key="1">
    <source>
        <dbReference type="ARBA" id="ARBA00022603"/>
    </source>
</evidence>
<dbReference type="InterPro" id="IPR029026">
    <property type="entry name" value="tRNA_m1G_MTases_N"/>
</dbReference>
<organism evidence="5 6">
    <name type="scientific">Perkinsus olseni</name>
    <name type="common">Perkinsus atlanticus</name>
    <dbReference type="NCBI Taxonomy" id="32597"/>
    <lineage>
        <taxon>Eukaryota</taxon>
        <taxon>Sar</taxon>
        <taxon>Alveolata</taxon>
        <taxon>Perkinsozoa</taxon>
        <taxon>Perkinsea</taxon>
        <taxon>Perkinsida</taxon>
        <taxon>Perkinsidae</taxon>
        <taxon>Perkinsus</taxon>
    </lineage>
</organism>
<dbReference type="InterPro" id="IPR045330">
    <property type="entry name" value="TRM3/TARBP1"/>
</dbReference>
<evidence type="ECO:0000259" key="4">
    <source>
        <dbReference type="Pfam" id="PF00588"/>
    </source>
</evidence>
<dbReference type="InterPro" id="IPR044748">
    <property type="entry name" value="Trm3/TARBP1_C"/>
</dbReference>
<dbReference type="GO" id="GO:0016423">
    <property type="term" value="F:tRNA (guanine) methyltransferase activity"/>
    <property type="evidence" value="ECO:0007669"/>
    <property type="project" value="InterPro"/>
</dbReference>
<dbReference type="InterPro" id="IPR007062">
    <property type="entry name" value="PPI-2"/>
</dbReference>
<dbReference type="Gene3D" id="3.40.1280.10">
    <property type="match status" value="1"/>
</dbReference>
<dbReference type="InterPro" id="IPR029028">
    <property type="entry name" value="Alpha/beta_knot_MTases"/>
</dbReference>
<gene>
    <name evidence="5" type="ORF">FOZ60_002235</name>
</gene>
<dbReference type="PANTHER" id="PTHR12029">
    <property type="entry name" value="RNA METHYLTRANSFERASE"/>
    <property type="match status" value="1"/>
</dbReference>
<dbReference type="Pfam" id="PF00588">
    <property type="entry name" value="SpoU_methylase"/>
    <property type="match status" value="1"/>
</dbReference>
<feature type="domain" description="tRNA/rRNA methyltransferase SpoU type" evidence="4">
    <location>
        <begin position="1164"/>
        <end position="1307"/>
    </location>
</feature>
<evidence type="ECO:0000313" key="5">
    <source>
        <dbReference type="EMBL" id="KAF4688919.1"/>
    </source>
</evidence>
<evidence type="ECO:0000256" key="2">
    <source>
        <dbReference type="ARBA" id="ARBA00022679"/>
    </source>
</evidence>
<dbReference type="EMBL" id="JABANP010000138">
    <property type="protein sequence ID" value="KAF4688919.1"/>
    <property type="molecule type" value="Genomic_DNA"/>
</dbReference>
<dbReference type="GO" id="GO:0030488">
    <property type="term" value="P:tRNA methylation"/>
    <property type="evidence" value="ECO:0007669"/>
    <property type="project" value="InterPro"/>
</dbReference>
<evidence type="ECO:0000313" key="6">
    <source>
        <dbReference type="Proteomes" id="UP000541610"/>
    </source>
</evidence>
<dbReference type="GO" id="GO:0004864">
    <property type="term" value="F:protein phosphatase inhibitor activity"/>
    <property type="evidence" value="ECO:0007669"/>
    <property type="project" value="InterPro"/>
</dbReference>
<keyword evidence="2" id="KW-0808">Transferase</keyword>
<dbReference type="OrthoDB" id="241340at2759"/>
<reference evidence="5 6" key="1">
    <citation type="submission" date="2020-04" db="EMBL/GenBank/DDBJ databases">
        <title>Perkinsus olseni comparative genomics.</title>
        <authorList>
            <person name="Bogema D.R."/>
        </authorList>
    </citation>
    <scope>NUCLEOTIDE SEQUENCE [LARGE SCALE GENOMIC DNA]</scope>
    <source>
        <strain evidence="5">00978-12</strain>
    </source>
</reference>
<name>A0A7J6NYG9_PEROL</name>
<feature type="region of interest" description="Disordered" evidence="3">
    <location>
        <begin position="1"/>
        <end position="32"/>
    </location>
</feature>
<dbReference type="GO" id="GO:0003723">
    <property type="term" value="F:RNA binding"/>
    <property type="evidence" value="ECO:0007669"/>
    <property type="project" value="InterPro"/>
</dbReference>